<comment type="similarity">
    <text evidence="2">Belongs to the major facilitator superfamily. Nitrate/nitrite porter (TC 2.A.1.8) family.</text>
</comment>
<proteinExistence type="inferred from homology"/>
<evidence type="ECO:0000256" key="1">
    <source>
        <dbReference type="ARBA" id="ARBA00004651"/>
    </source>
</evidence>
<keyword evidence="11" id="KW-1185">Reference proteome</keyword>
<sequence>MHVKGFRKAGNIPTLFASFLYFDISFMVWVLFGVLGIFIAKDFGLTATQKALLASIPTLGGSLFRIPLGYCADRFGAKRTGIISMILTIIPLLLSWLLANRVTELYVFGFLLGISGASFAVALPLVSRWYPPEYQGLAMGIAGAGNTGTLIATFFAARIAKVIGWHGVFGLAILPMILTLFVFILMAKDSPTPAKQKTWNEYGRLLKKSDLWFLCILYSITFGGFVGFSSYLGIFLHDQYRLKPIEIANITTILVSLGSFLRPVGGYLSDKIGGGKMLILLLGVIGIAYIGLSSLPPLMLAIILFGIIMMALGMGNGAVFQVVPQLFPDEIGIVTGVVGEAGGLGGFFLPMILGKGKDLTGSFGAGFMVCGIFILLVLVMLVAVQKRWAITARQTLHSIQIDA</sequence>
<feature type="transmembrane region" description="Helical" evidence="8">
    <location>
        <begin position="105"/>
        <end position="125"/>
    </location>
</feature>
<evidence type="ECO:0000313" key="11">
    <source>
        <dbReference type="Proteomes" id="UP000830167"/>
    </source>
</evidence>
<evidence type="ECO:0000256" key="6">
    <source>
        <dbReference type="ARBA" id="ARBA00023063"/>
    </source>
</evidence>
<evidence type="ECO:0000259" key="9">
    <source>
        <dbReference type="PROSITE" id="PS50850"/>
    </source>
</evidence>
<keyword evidence="3" id="KW-0813">Transport</keyword>
<keyword evidence="5 8" id="KW-1133">Transmembrane helix</keyword>
<evidence type="ECO:0000256" key="4">
    <source>
        <dbReference type="ARBA" id="ARBA00022692"/>
    </source>
</evidence>
<dbReference type="InterPro" id="IPR036259">
    <property type="entry name" value="MFS_trans_sf"/>
</dbReference>
<dbReference type="PANTHER" id="PTHR23515">
    <property type="entry name" value="HIGH-AFFINITY NITRATE TRANSPORTER 2.3"/>
    <property type="match status" value="1"/>
</dbReference>
<evidence type="ECO:0000256" key="5">
    <source>
        <dbReference type="ARBA" id="ARBA00022989"/>
    </source>
</evidence>
<dbReference type="RefSeq" id="WP_347439215.1">
    <property type="nucleotide sequence ID" value="NZ_CP089291.1"/>
</dbReference>
<feature type="transmembrane region" description="Helical" evidence="8">
    <location>
        <begin position="277"/>
        <end position="292"/>
    </location>
</feature>
<feature type="transmembrane region" description="Helical" evidence="8">
    <location>
        <begin position="298"/>
        <end position="319"/>
    </location>
</feature>
<feature type="transmembrane region" description="Helical" evidence="8">
    <location>
        <begin position="12"/>
        <end position="39"/>
    </location>
</feature>
<evidence type="ECO:0000256" key="8">
    <source>
        <dbReference type="SAM" id="Phobius"/>
    </source>
</evidence>
<dbReference type="Gene3D" id="1.20.1250.20">
    <property type="entry name" value="MFS general substrate transporter like domains"/>
    <property type="match status" value="1"/>
</dbReference>
<reference evidence="10" key="1">
    <citation type="submission" date="2021-12" db="EMBL/GenBank/DDBJ databases">
        <title>Alicyclobacillaceae gen. nov., sp. nov., isolated from chalcocite enrichment system.</title>
        <authorList>
            <person name="Jiang Z."/>
        </authorList>
    </citation>
    <scope>NUCLEOTIDE SEQUENCE</scope>
    <source>
        <strain evidence="10">MYW30-H2</strain>
    </source>
</reference>
<protein>
    <submittedName>
        <fullName evidence="10">NarK/NasA family nitrate transporter</fullName>
    </submittedName>
</protein>
<dbReference type="InterPro" id="IPR020846">
    <property type="entry name" value="MFS_dom"/>
</dbReference>
<dbReference type="InterPro" id="IPR044772">
    <property type="entry name" value="NO3_transporter"/>
</dbReference>
<dbReference type="PROSITE" id="PS50850">
    <property type="entry name" value="MFS"/>
    <property type="match status" value="1"/>
</dbReference>
<keyword evidence="4 8" id="KW-0812">Transmembrane</keyword>
<organism evidence="10 11">
    <name type="scientific">Fodinisporobacter ferrooxydans</name>
    <dbReference type="NCBI Taxonomy" id="2901836"/>
    <lineage>
        <taxon>Bacteria</taxon>
        <taxon>Bacillati</taxon>
        <taxon>Bacillota</taxon>
        <taxon>Bacilli</taxon>
        <taxon>Bacillales</taxon>
        <taxon>Alicyclobacillaceae</taxon>
        <taxon>Fodinisporobacter</taxon>
    </lineage>
</organism>
<feature type="transmembrane region" description="Helical" evidence="8">
    <location>
        <begin position="365"/>
        <end position="384"/>
    </location>
</feature>
<feature type="transmembrane region" description="Helical" evidence="8">
    <location>
        <begin position="211"/>
        <end position="235"/>
    </location>
</feature>
<dbReference type="Proteomes" id="UP000830167">
    <property type="component" value="Chromosome"/>
</dbReference>
<evidence type="ECO:0000256" key="2">
    <source>
        <dbReference type="ARBA" id="ARBA00008432"/>
    </source>
</evidence>
<feature type="transmembrane region" description="Helical" evidence="8">
    <location>
        <begin position="80"/>
        <end position="99"/>
    </location>
</feature>
<feature type="domain" description="Major facilitator superfamily (MFS) profile" evidence="9">
    <location>
        <begin position="13"/>
        <end position="389"/>
    </location>
</feature>
<evidence type="ECO:0000256" key="3">
    <source>
        <dbReference type="ARBA" id="ARBA00022448"/>
    </source>
</evidence>
<feature type="transmembrane region" description="Helical" evidence="8">
    <location>
        <begin position="163"/>
        <end position="187"/>
    </location>
</feature>
<dbReference type="SUPFAM" id="SSF103473">
    <property type="entry name" value="MFS general substrate transporter"/>
    <property type="match status" value="1"/>
</dbReference>
<dbReference type="CDD" id="cd17341">
    <property type="entry name" value="MFS_NRT2_like"/>
    <property type="match status" value="1"/>
</dbReference>
<feature type="transmembrane region" description="Helical" evidence="8">
    <location>
        <begin position="331"/>
        <end position="353"/>
    </location>
</feature>
<keyword evidence="6" id="KW-0534">Nitrate assimilation</keyword>
<evidence type="ECO:0000313" key="10">
    <source>
        <dbReference type="EMBL" id="UOF92544.1"/>
    </source>
</evidence>
<gene>
    <name evidence="10" type="ORF">LSG31_10530</name>
</gene>
<feature type="transmembrane region" description="Helical" evidence="8">
    <location>
        <begin position="137"/>
        <end position="157"/>
    </location>
</feature>
<keyword evidence="7 8" id="KW-0472">Membrane</keyword>
<comment type="subcellular location">
    <subcellularLocation>
        <location evidence="1">Cell membrane</location>
        <topology evidence="1">Multi-pass membrane protein</topology>
    </subcellularLocation>
</comment>
<accession>A0ABY4CQE1</accession>
<name>A0ABY4CQE1_9BACL</name>
<dbReference type="InterPro" id="IPR011701">
    <property type="entry name" value="MFS"/>
</dbReference>
<evidence type="ECO:0000256" key="7">
    <source>
        <dbReference type="ARBA" id="ARBA00023136"/>
    </source>
</evidence>
<dbReference type="Pfam" id="PF07690">
    <property type="entry name" value="MFS_1"/>
    <property type="match status" value="1"/>
</dbReference>
<dbReference type="EMBL" id="CP089291">
    <property type="protein sequence ID" value="UOF92544.1"/>
    <property type="molecule type" value="Genomic_DNA"/>
</dbReference>